<evidence type="ECO:0000313" key="5">
    <source>
        <dbReference type="EMBL" id="KRN28895.1"/>
    </source>
</evidence>
<dbReference type="Proteomes" id="UP000051645">
    <property type="component" value="Unassembled WGS sequence"/>
</dbReference>
<dbReference type="RefSeq" id="WP_057768951.1">
    <property type="nucleotide sequence ID" value="NZ_JQAT01000002.1"/>
</dbReference>
<dbReference type="InterPro" id="IPR029052">
    <property type="entry name" value="Metallo-depent_PP-like"/>
</dbReference>
<dbReference type="PATRIC" id="fig|81857.3.peg.1109"/>
<dbReference type="Pfam" id="PF00149">
    <property type="entry name" value="Metallophos"/>
    <property type="match status" value="1"/>
</dbReference>
<evidence type="ECO:0000256" key="1">
    <source>
        <dbReference type="ARBA" id="ARBA00022729"/>
    </source>
</evidence>
<dbReference type="Pfam" id="PF02872">
    <property type="entry name" value="5_nucleotid_C"/>
    <property type="match status" value="1"/>
</dbReference>
<feature type="domain" description="5'-Nucleotidase C-terminal" evidence="4">
    <location>
        <begin position="323"/>
        <end position="478"/>
    </location>
</feature>
<dbReference type="InterPro" id="IPR004843">
    <property type="entry name" value="Calcineurin-like_PHP"/>
</dbReference>
<dbReference type="AlphaFoldDB" id="A0A0R2G5J7"/>
<dbReference type="EMBL" id="JQAZ01000002">
    <property type="protein sequence ID" value="KRN32695.1"/>
    <property type="molecule type" value="Genomic_DNA"/>
</dbReference>
<dbReference type="GO" id="GO:0016788">
    <property type="term" value="F:hydrolase activity, acting on ester bonds"/>
    <property type="evidence" value="ECO:0007669"/>
    <property type="project" value="InterPro"/>
</dbReference>
<keyword evidence="2" id="KW-0378">Hydrolase</keyword>
<dbReference type="OrthoDB" id="9801679at2"/>
<dbReference type="InterPro" id="IPR006179">
    <property type="entry name" value="5_nucleotidase/apyrase"/>
</dbReference>
<dbReference type="SUPFAM" id="SSF55816">
    <property type="entry name" value="5'-nucleotidase (syn. UDP-sugar hydrolase), C-terminal domain"/>
    <property type="match status" value="1"/>
</dbReference>
<dbReference type="PANTHER" id="PTHR11575">
    <property type="entry name" value="5'-NUCLEOTIDASE-RELATED"/>
    <property type="match status" value="1"/>
</dbReference>
<protein>
    <recommendedName>
        <fullName evidence="9">2,3-cyclic-nucleotide 2-phosphodiesterase</fullName>
    </recommendedName>
</protein>
<dbReference type="GO" id="GO:0030288">
    <property type="term" value="C:outer membrane-bounded periplasmic space"/>
    <property type="evidence" value="ECO:0007669"/>
    <property type="project" value="TreeGrafter"/>
</dbReference>
<dbReference type="Proteomes" id="UP000051751">
    <property type="component" value="Unassembled WGS sequence"/>
</dbReference>
<evidence type="ECO:0000313" key="6">
    <source>
        <dbReference type="EMBL" id="KRN32695.1"/>
    </source>
</evidence>
<evidence type="ECO:0000256" key="2">
    <source>
        <dbReference type="RuleBase" id="RU362119"/>
    </source>
</evidence>
<evidence type="ECO:0000259" key="4">
    <source>
        <dbReference type="Pfam" id="PF02872"/>
    </source>
</evidence>
<gene>
    <name evidence="5" type="ORF">IV38_GL001103</name>
    <name evidence="6" type="ORF">IV40_GL000750</name>
</gene>
<dbReference type="SUPFAM" id="SSF56300">
    <property type="entry name" value="Metallo-dependent phosphatases"/>
    <property type="match status" value="1"/>
</dbReference>
<dbReference type="Gene3D" id="3.60.21.10">
    <property type="match status" value="1"/>
</dbReference>
<keyword evidence="7" id="KW-1185">Reference proteome</keyword>
<keyword evidence="1" id="KW-0732">Signal</keyword>
<dbReference type="PROSITE" id="PS00786">
    <property type="entry name" value="5_NUCLEOTIDASE_2"/>
    <property type="match status" value="1"/>
</dbReference>
<dbReference type="GO" id="GO:0009166">
    <property type="term" value="P:nucleotide catabolic process"/>
    <property type="evidence" value="ECO:0007669"/>
    <property type="project" value="InterPro"/>
</dbReference>
<evidence type="ECO:0008006" key="9">
    <source>
        <dbReference type="Google" id="ProtNLM"/>
    </source>
</evidence>
<sequence length="516" mass="56916">MKLTILSTSDVHGYLYPTNYSTPDNAAPYGLLKAATVIRQQKQAAAADDWVIAIENGDLIQGSPLTSYVARHPDDQSVFTQLTSQIGYDVGVLGNHEFNYGLDYLRQCEQDRNYPILGANISGHAAPTIVDAPCQILENKGIRVAIIGLTTAFISHWEQADHIKNLKFESIVPVTKRLVDKLRNQVDVIVVAYHGGFERDLQTGEPTERLTGENEAMALLKAVPGIDALVTGHQHRQIAAVINGVPVTQPGERGIVVGKITLQVENGQVAQPTAELLATADAPVAAALAAQVAPLEQKVQAWLDQPVGRNAGAAMTVTAPLQARLHNHPYLDFINQVQSDATGTAISCTALFNDEVQGYQKQITLRQILNSYVYPNTLVVEEITGADLKAALERCASFFVRRADGQIEVASEFKTPKVQLYNYDVYRGIDYTFDLRQPSGERVVRLQYQGRDVTPLQKLKIVLNQYRGNGGGNYPMYSADKVVQEYPLDMTELIQHYFEVHPTVMAVMPENFQVKY</sequence>
<feature type="domain" description="Calcineurin-like phosphoesterase" evidence="3">
    <location>
        <begin position="4"/>
        <end position="236"/>
    </location>
</feature>
<dbReference type="Gene3D" id="3.90.780.10">
    <property type="entry name" value="5'-Nucleotidase, C-terminal domain"/>
    <property type="match status" value="1"/>
</dbReference>
<dbReference type="InterPro" id="IPR036907">
    <property type="entry name" value="5'-Nucleotdase_C_sf"/>
</dbReference>
<organism evidence="6 7">
    <name type="scientific">Lactobacillus selangorensis</name>
    <dbReference type="NCBI Taxonomy" id="81857"/>
    <lineage>
        <taxon>Bacteria</taxon>
        <taxon>Bacillati</taxon>
        <taxon>Bacillota</taxon>
        <taxon>Bacilli</taxon>
        <taxon>Lactobacillales</taxon>
        <taxon>Lactobacillaceae</taxon>
        <taxon>Lactobacillus</taxon>
    </lineage>
</organism>
<comment type="similarity">
    <text evidence="2">Belongs to the 5'-nucleotidase family.</text>
</comment>
<keyword evidence="2" id="KW-0547">Nucleotide-binding</keyword>
<dbReference type="STRING" id="81857.IV38_GL001103"/>
<comment type="caution">
    <text evidence="6">The sequence shown here is derived from an EMBL/GenBank/DDBJ whole genome shotgun (WGS) entry which is preliminary data.</text>
</comment>
<dbReference type="GO" id="GO:0046872">
    <property type="term" value="F:metal ion binding"/>
    <property type="evidence" value="ECO:0007669"/>
    <property type="project" value="InterPro"/>
</dbReference>
<dbReference type="GO" id="GO:0000166">
    <property type="term" value="F:nucleotide binding"/>
    <property type="evidence" value="ECO:0007669"/>
    <property type="project" value="UniProtKB-KW"/>
</dbReference>
<dbReference type="InterPro" id="IPR006146">
    <property type="entry name" value="5'-Nucleotdase_CS"/>
</dbReference>
<evidence type="ECO:0000313" key="7">
    <source>
        <dbReference type="Proteomes" id="UP000051645"/>
    </source>
</evidence>
<evidence type="ECO:0000259" key="3">
    <source>
        <dbReference type="Pfam" id="PF00149"/>
    </source>
</evidence>
<dbReference type="InterPro" id="IPR008334">
    <property type="entry name" value="5'-Nucleotdase_C"/>
</dbReference>
<proteinExistence type="inferred from homology"/>
<dbReference type="PRINTS" id="PR01607">
    <property type="entry name" value="APYRASEFAMLY"/>
</dbReference>
<dbReference type="PANTHER" id="PTHR11575:SF6">
    <property type="entry name" value="2',3'-CYCLIC-NUCLEOTIDE 2'-PHOSPHODIESTERASE_3'-NUCLEOTIDASE"/>
    <property type="match status" value="1"/>
</dbReference>
<accession>A0A0R2G5J7</accession>
<reference evidence="7 8" key="1">
    <citation type="journal article" date="2015" name="Genome Announc.">
        <title>Expanding the biotechnology potential of lactobacilli through comparative genomics of 213 strains and associated genera.</title>
        <authorList>
            <person name="Sun Z."/>
            <person name="Harris H.M."/>
            <person name="McCann A."/>
            <person name="Guo C."/>
            <person name="Argimon S."/>
            <person name="Zhang W."/>
            <person name="Yang X."/>
            <person name="Jeffery I.B."/>
            <person name="Cooney J.C."/>
            <person name="Kagawa T.F."/>
            <person name="Liu W."/>
            <person name="Song Y."/>
            <person name="Salvetti E."/>
            <person name="Wrobel A."/>
            <person name="Rasinkangas P."/>
            <person name="Parkhill J."/>
            <person name="Rea M.C."/>
            <person name="O'Sullivan O."/>
            <person name="Ritari J."/>
            <person name="Douillard F.P."/>
            <person name="Paul Ross R."/>
            <person name="Yang R."/>
            <person name="Briner A.E."/>
            <person name="Felis G.E."/>
            <person name="de Vos W.M."/>
            <person name="Barrangou R."/>
            <person name="Klaenhammer T.R."/>
            <person name="Caufield P.W."/>
            <person name="Cui Y."/>
            <person name="Zhang H."/>
            <person name="O'Toole P.W."/>
        </authorList>
    </citation>
    <scope>NUCLEOTIDE SEQUENCE [LARGE SCALE GENOMIC DNA]</scope>
    <source>
        <strain evidence="5 8">ATCC BAA-66</strain>
        <strain evidence="6 7">DSM 13344</strain>
    </source>
</reference>
<dbReference type="EMBL" id="JQAT01000002">
    <property type="protein sequence ID" value="KRN28895.1"/>
    <property type="molecule type" value="Genomic_DNA"/>
</dbReference>
<evidence type="ECO:0000313" key="8">
    <source>
        <dbReference type="Proteomes" id="UP000051751"/>
    </source>
</evidence>
<name>A0A0R2G5J7_9LACO</name>